<dbReference type="EMBL" id="CP136426">
    <property type="protein sequence ID" value="WOC50980.1"/>
    <property type="molecule type" value="Genomic_DNA"/>
</dbReference>
<keyword evidence="1" id="KW-0812">Transmembrane</keyword>
<evidence type="ECO:0000313" key="3">
    <source>
        <dbReference type="Proteomes" id="UP001432059"/>
    </source>
</evidence>
<evidence type="ECO:0000313" key="2">
    <source>
        <dbReference type="EMBL" id="WOC50980.1"/>
    </source>
</evidence>
<dbReference type="KEGG" id="bpor:BPO_0333"/>
<keyword evidence="1" id="KW-1133">Transmembrane helix</keyword>
<evidence type="ECO:0000256" key="1">
    <source>
        <dbReference type="SAM" id="Phobius"/>
    </source>
</evidence>
<name>A0AAU0F4W2_9FLAO</name>
<gene>
    <name evidence="2" type="ORF">BPO_0333</name>
</gene>
<feature type="transmembrane region" description="Helical" evidence="1">
    <location>
        <begin position="18"/>
        <end position="36"/>
    </location>
</feature>
<keyword evidence="3" id="KW-1185">Reference proteome</keyword>
<reference evidence="2" key="1">
    <citation type="submission" date="2023-10" db="EMBL/GenBank/DDBJ databases">
        <title>Characterization and whole genome sequencing of a novel strain of Bergeyella porcorum QD2021 isolated from pig.</title>
        <authorList>
            <person name="Liu G."/>
            <person name="Chen C."/>
            <person name="Han X."/>
        </authorList>
    </citation>
    <scope>NUCLEOTIDE SEQUENCE</scope>
    <source>
        <strain evidence="2">QD2021</strain>
    </source>
</reference>
<dbReference type="AlphaFoldDB" id="A0AAU0F4W2"/>
<protein>
    <submittedName>
        <fullName evidence="2">Uncharacterized protein</fullName>
    </submittedName>
</protein>
<organism evidence="2 3">
    <name type="scientific">Bergeyella porcorum</name>
    <dbReference type="NCBI Taxonomy" id="1735111"/>
    <lineage>
        <taxon>Bacteria</taxon>
        <taxon>Pseudomonadati</taxon>
        <taxon>Bacteroidota</taxon>
        <taxon>Flavobacteriia</taxon>
        <taxon>Flavobacteriales</taxon>
        <taxon>Weeksellaceae</taxon>
        <taxon>Bergeyella</taxon>
    </lineage>
</organism>
<accession>A0AAU0F4W2</accession>
<proteinExistence type="predicted"/>
<keyword evidence="1" id="KW-0472">Membrane</keyword>
<sequence>MKRNFASQVFHHYISADALQHIFLSSIHLFIQLFFLQKNFMISFINFPLKTSAIS</sequence>
<dbReference type="Proteomes" id="UP001432059">
    <property type="component" value="Chromosome"/>
</dbReference>